<organism evidence="1 2">
    <name type="scientific">Xylaria grammica</name>
    <dbReference type="NCBI Taxonomy" id="363999"/>
    <lineage>
        <taxon>Eukaryota</taxon>
        <taxon>Fungi</taxon>
        <taxon>Dikarya</taxon>
        <taxon>Ascomycota</taxon>
        <taxon>Pezizomycotina</taxon>
        <taxon>Sordariomycetes</taxon>
        <taxon>Xylariomycetidae</taxon>
        <taxon>Xylariales</taxon>
        <taxon>Xylariaceae</taxon>
        <taxon>Xylaria</taxon>
    </lineage>
</organism>
<accession>A0A439CUG4</accession>
<dbReference type="Proteomes" id="UP000286045">
    <property type="component" value="Unassembled WGS sequence"/>
</dbReference>
<dbReference type="AlphaFoldDB" id="A0A439CUG4"/>
<name>A0A439CUG4_9PEZI</name>
<proteinExistence type="predicted"/>
<reference evidence="1 2" key="1">
    <citation type="submission" date="2018-12" db="EMBL/GenBank/DDBJ databases">
        <title>Draft genome sequence of Xylaria grammica IHI A82.</title>
        <authorList>
            <person name="Buettner E."/>
            <person name="Kellner H."/>
        </authorList>
    </citation>
    <scope>NUCLEOTIDE SEQUENCE [LARGE SCALE GENOMIC DNA]</scope>
    <source>
        <strain evidence="1 2">IHI A82</strain>
    </source>
</reference>
<evidence type="ECO:0000313" key="2">
    <source>
        <dbReference type="Proteomes" id="UP000286045"/>
    </source>
</evidence>
<gene>
    <name evidence="1" type="ORF">EKO27_g9319</name>
</gene>
<keyword evidence="2" id="KW-1185">Reference proteome</keyword>
<protein>
    <submittedName>
        <fullName evidence="1">Uncharacterized protein</fullName>
    </submittedName>
</protein>
<sequence length="132" mass="15036">MLAHVTHTLYNAEINCVCGETKRVAIRRKSVLETVADSVVCLASGAGDADMEDGMTRNRFPEDASNVIEVCNITLEDFYLYPYTLWIMPVYLTANSYDYSGAFVSQRVIVFWNDTQCIHNILVRKYLRVLEV</sequence>
<comment type="caution">
    <text evidence="1">The sequence shown here is derived from an EMBL/GenBank/DDBJ whole genome shotgun (WGS) entry which is preliminary data.</text>
</comment>
<dbReference type="EMBL" id="RYZI01000399">
    <property type="protein sequence ID" value="RWA05786.1"/>
    <property type="molecule type" value="Genomic_DNA"/>
</dbReference>
<evidence type="ECO:0000313" key="1">
    <source>
        <dbReference type="EMBL" id="RWA05786.1"/>
    </source>
</evidence>